<keyword evidence="2" id="KW-0489">Methyltransferase</keyword>
<dbReference type="RefSeq" id="WP_261614176.1">
    <property type="nucleotide sequence ID" value="NZ_JALIDZ010000001.1"/>
</dbReference>
<feature type="region of interest" description="Disordered" evidence="1">
    <location>
        <begin position="73"/>
        <end position="101"/>
    </location>
</feature>
<proteinExistence type="predicted"/>
<evidence type="ECO:0000256" key="1">
    <source>
        <dbReference type="SAM" id="MobiDB-lite"/>
    </source>
</evidence>
<keyword evidence="3" id="KW-1185">Reference proteome</keyword>
<protein>
    <submittedName>
        <fullName evidence="2">SAM-dependent methyltransferase</fullName>
    </submittedName>
</protein>
<organism evidence="2 3">
    <name type="scientific">Microbaculum marinisediminis</name>
    <dbReference type="NCBI Taxonomy" id="2931392"/>
    <lineage>
        <taxon>Bacteria</taxon>
        <taxon>Pseudomonadati</taxon>
        <taxon>Pseudomonadota</taxon>
        <taxon>Alphaproteobacteria</taxon>
        <taxon>Hyphomicrobiales</taxon>
        <taxon>Tepidamorphaceae</taxon>
        <taxon>Microbaculum</taxon>
    </lineage>
</organism>
<dbReference type="EMBL" id="JALIDZ010000001">
    <property type="protein sequence ID" value="MCT8970611.1"/>
    <property type="molecule type" value="Genomic_DNA"/>
</dbReference>
<dbReference type="AlphaFoldDB" id="A0AAW5QRA7"/>
<dbReference type="Proteomes" id="UP001320898">
    <property type="component" value="Unassembled WGS sequence"/>
</dbReference>
<sequence>MTALTRYDEACRALAEAKTLEEVRGISDKMAAVQEYARRANNRQLEVDAAEMRLHADRRGGALLKEIKEAGLLSAGGRPTRPAETGSTTEPVSEADRPAPLPRGEKVTLAELGIDKKTSSRMQKAAGIAADAFDAMIARWRERALSEKGGINLRAAIGTDSATDSERGNNLYETPPEAMHALLAVERFEQVRTIWEPACGRGAICRVLEAAGHEVVFTDLEDYSRANADGELQEVGSFLETRWSDAEQGIRGPWRGALWTGERPTIITNPPYGKVLNAFVAHALREHRPPKMALLLNLNFLCGFDDPDRNYVMDDCPPARIHVFTRRLPMMHRDGWAGPEAESRMNTAWFVWERDEDGDYSGARIVNRVDWKDHQPAGEDEERAA</sequence>
<gene>
    <name evidence="2" type="ORF">MUB46_01945</name>
</gene>
<dbReference type="Gene3D" id="3.40.50.150">
    <property type="entry name" value="Vaccinia Virus protein VP39"/>
    <property type="match status" value="1"/>
</dbReference>
<evidence type="ECO:0000313" key="2">
    <source>
        <dbReference type="EMBL" id="MCT8970611.1"/>
    </source>
</evidence>
<accession>A0AAW5QRA7</accession>
<dbReference type="GO" id="GO:0032259">
    <property type="term" value="P:methylation"/>
    <property type="evidence" value="ECO:0007669"/>
    <property type="project" value="UniProtKB-KW"/>
</dbReference>
<keyword evidence="2" id="KW-0808">Transferase</keyword>
<dbReference type="InterPro" id="IPR029063">
    <property type="entry name" value="SAM-dependent_MTases_sf"/>
</dbReference>
<evidence type="ECO:0000313" key="3">
    <source>
        <dbReference type="Proteomes" id="UP001320898"/>
    </source>
</evidence>
<reference evidence="2 3" key="1">
    <citation type="submission" date="2022-04" db="EMBL/GenBank/DDBJ databases">
        <authorList>
            <person name="Ye Y.-Q."/>
            <person name="Du Z.-J."/>
        </authorList>
    </citation>
    <scope>NUCLEOTIDE SEQUENCE [LARGE SCALE GENOMIC DNA]</scope>
    <source>
        <strain evidence="2 3">A6E488</strain>
    </source>
</reference>
<dbReference type="SUPFAM" id="SSF53335">
    <property type="entry name" value="S-adenosyl-L-methionine-dependent methyltransferases"/>
    <property type="match status" value="1"/>
</dbReference>
<dbReference type="GO" id="GO:0008168">
    <property type="term" value="F:methyltransferase activity"/>
    <property type="evidence" value="ECO:0007669"/>
    <property type="project" value="UniProtKB-KW"/>
</dbReference>
<name>A0AAW5QRA7_9HYPH</name>
<comment type="caution">
    <text evidence="2">The sequence shown here is derived from an EMBL/GenBank/DDBJ whole genome shotgun (WGS) entry which is preliminary data.</text>
</comment>